<dbReference type="EMBL" id="SPHZ02000002">
    <property type="protein sequence ID" value="KAF0930432.1"/>
    <property type="molecule type" value="Genomic_DNA"/>
</dbReference>
<keyword evidence="1" id="KW-0812">Transmembrane</keyword>
<keyword evidence="1" id="KW-1133">Transmembrane helix</keyword>
<protein>
    <submittedName>
        <fullName evidence="2">Uncharacterized protein</fullName>
    </submittedName>
</protein>
<comment type="caution">
    <text evidence="2">The sequence shown here is derived from an EMBL/GenBank/DDBJ whole genome shotgun (WGS) entry which is preliminary data.</text>
</comment>
<name>A0A6G1F0T8_9ORYZ</name>
<proteinExistence type="predicted"/>
<evidence type="ECO:0000256" key="1">
    <source>
        <dbReference type="SAM" id="Phobius"/>
    </source>
</evidence>
<sequence length="65" mass="6619">MGHPPTAHDYLGLGLPTAAVHSVATSPAASTFLVAPASYTIYIARHHSKGKRAEPIEAVAVPSGA</sequence>
<gene>
    <name evidence="2" type="ORF">E2562_032773</name>
</gene>
<keyword evidence="1" id="KW-0472">Membrane</keyword>
<keyword evidence="3" id="KW-1185">Reference proteome</keyword>
<evidence type="ECO:0000313" key="3">
    <source>
        <dbReference type="Proteomes" id="UP000479710"/>
    </source>
</evidence>
<reference evidence="2 3" key="1">
    <citation type="submission" date="2019-11" db="EMBL/GenBank/DDBJ databases">
        <title>Whole genome sequence of Oryza granulata.</title>
        <authorList>
            <person name="Li W."/>
        </authorList>
    </citation>
    <scope>NUCLEOTIDE SEQUENCE [LARGE SCALE GENOMIC DNA]</scope>
    <source>
        <strain evidence="3">cv. Menghai</strain>
        <tissue evidence="2">Leaf</tissue>
    </source>
</reference>
<organism evidence="2 3">
    <name type="scientific">Oryza meyeriana var. granulata</name>
    <dbReference type="NCBI Taxonomy" id="110450"/>
    <lineage>
        <taxon>Eukaryota</taxon>
        <taxon>Viridiplantae</taxon>
        <taxon>Streptophyta</taxon>
        <taxon>Embryophyta</taxon>
        <taxon>Tracheophyta</taxon>
        <taxon>Spermatophyta</taxon>
        <taxon>Magnoliopsida</taxon>
        <taxon>Liliopsida</taxon>
        <taxon>Poales</taxon>
        <taxon>Poaceae</taxon>
        <taxon>BOP clade</taxon>
        <taxon>Oryzoideae</taxon>
        <taxon>Oryzeae</taxon>
        <taxon>Oryzinae</taxon>
        <taxon>Oryza</taxon>
        <taxon>Oryza meyeriana</taxon>
    </lineage>
</organism>
<accession>A0A6G1F0T8</accession>
<dbReference type="AlphaFoldDB" id="A0A6G1F0T8"/>
<dbReference type="Proteomes" id="UP000479710">
    <property type="component" value="Unassembled WGS sequence"/>
</dbReference>
<feature type="transmembrane region" description="Helical" evidence="1">
    <location>
        <begin position="20"/>
        <end position="42"/>
    </location>
</feature>
<evidence type="ECO:0000313" key="2">
    <source>
        <dbReference type="EMBL" id="KAF0930432.1"/>
    </source>
</evidence>